<organism evidence="2 3">
    <name type="scientific">Notothenia coriiceps</name>
    <name type="common">black rockcod</name>
    <dbReference type="NCBI Taxonomy" id="8208"/>
    <lineage>
        <taxon>Eukaryota</taxon>
        <taxon>Metazoa</taxon>
        <taxon>Chordata</taxon>
        <taxon>Craniata</taxon>
        <taxon>Vertebrata</taxon>
        <taxon>Euteleostomi</taxon>
        <taxon>Actinopterygii</taxon>
        <taxon>Neopterygii</taxon>
        <taxon>Teleostei</taxon>
        <taxon>Neoteleostei</taxon>
        <taxon>Acanthomorphata</taxon>
        <taxon>Eupercaria</taxon>
        <taxon>Perciformes</taxon>
        <taxon>Notothenioidei</taxon>
        <taxon>Nototheniidae</taxon>
        <taxon>Notothenia</taxon>
    </lineage>
</organism>
<evidence type="ECO:0000313" key="3">
    <source>
        <dbReference type="RefSeq" id="XP_010786708.1"/>
    </source>
</evidence>
<evidence type="ECO:0000313" key="2">
    <source>
        <dbReference type="Proteomes" id="UP000504611"/>
    </source>
</evidence>
<protein>
    <recommendedName>
        <fullName evidence="4">Spermatogenesis-associated protein 6</fullName>
    </recommendedName>
</protein>
<gene>
    <name evidence="3" type="primary">cunh7orf78</name>
</gene>
<accession>A0A6I9PI70</accession>
<evidence type="ECO:0008006" key="4">
    <source>
        <dbReference type="Google" id="ProtNLM"/>
    </source>
</evidence>
<keyword evidence="2" id="KW-1185">Reference proteome</keyword>
<name>A0A6I9PI70_9TELE</name>
<reference evidence="3" key="1">
    <citation type="submission" date="2025-08" db="UniProtKB">
        <authorList>
            <consortium name="RefSeq"/>
        </authorList>
    </citation>
    <scope>IDENTIFICATION</scope>
    <source>
        <tissue evidence="3">Muscle</tissue>
    </source>
</reference>
<dbReference type="AlphaFoldDB" id="A0A6I9PI70"/>
<evidence type="ECO:0000256" key="1">
    <source>
        <dbReference type="SAM" id="MobiDB-lite"/>
    </source>
</evidence>
<dbReference type="OrthoDB" id="5947521at2759"/>
<sequence>MAPYSLLHLMSKVCLEEKMEFSATQHLSYARSKWFQLPDPETESHSDVWSIKPPDFSLKLYRSLSVPQKEERKTHSNAAVAPSSKAQRKTGTFLPRVLHEGFRREESPKFLTSYRPPDSLESELMFVKTGKYLCGPYKNPKPHNFRPLNEDLPDIVTTYERDPGNLHLKLKHLDIIQNTTTRSDLTSRDSKKGMDTYRAAEPRWDARLILPPLLWPPKSASYTRHRCRRGAYSAFLDRVEEKLSRSWKNRS</sequence>
<dbReference type="RefSeq" id="XP_010786708.1">
    <property type="nucleotide sequence ID" value="XM_010788406.1"/>
</dbReference>
<feature type="region of interest" description="Disordered" evidence="1">
    <location>
        <begin position="67"/>
        <end position="87"/>
    </location>
</feature>
<dbReference type="KEGG" id="ncc:104960388"/>
<dbReference type="CTD" id="104960388"/>
<proteinExistence type="predicted"/>
<dbReference type="Proteomes" id="UP000504611">
    <property type="component" value="Unplaced"/>
</dbReference>